<dbReference type="Pfam" id="PF04167">
    <property type="entry name" value="DUF402"/>
    <property type="match status" value="1"/>
</dbReference>
<sequence length="205" mass="22974">MPFAPNQMVVRRYVRAGRTTFAKPMRVVRDDADGLLLWMPVGTEVAQLTDHDGSTLHDRPLHEMKEPSLVRRKWRHWSILVLMPPGAAYSVWWFFSAEGAFGGWYVNLETPFTRRPEGVDTTDLVLDVVVSPDRSWEWKDEDEFAAAVGAPDYFDAATAGAIRAEGERLIELAKAGAFPFDGAYTDFRPDPAAAQLIGEIIPPLQ</sequence>
<dbReference type="InterPro" id="IPR007295">
    <property type="entry name" value="DUF402"/>
</dbReference>
<comment type="caution">
    <text evidence="3">The sequence shown here is derived from an EMBL/GenBank/DDBJ whole genome shotgun (WGS) entry which is preliminary data.</text>
</comment>
<dbReference type="SUPFAM" id="SSF159234">
    <property type="entry name" value="FomD-like"/>
    <property type="match status" value="1"/>
</dbReference>
<dbReference type="Gene3D" id="2.40.380.10">
    <property type="entry name" value="FomD-like"/>
    <property type="match status" value="1"/>
</dbReference>
<keyword evidence="4" id="KW-1185">Reference proteome</keyword>
<dbReference type="PANTHER" id="PTHR39159">
    <property type="match status" value="1"/>
</dbReference>
<dbReference type="InterPro" id="IPR035930">
    <property type="entry name" value="FomD-like_sf"/>
</dbReference>
<evidence type="ECO:0000259" key="2">
    <source>
        <dbReference type="Pfam" id="PF04167"/>
    </source>
</evidence>
<dbReference type="EMBL" id="JAPNTZ010000005">
    <property type="protein sequence ID" value="MCY1139229.1"/>
    <property type="molecule type" value="Genomic_DNA"/>
</dbReference>
<proteinExistence type="predicted"/>
<name>A0ABT4AYD9_9ACTN</name>
<keyword evidence="1" id="KW-0378">Hydrolase</keyword>
<evidence type="ECO:0000313" key="4">
    <source>
        <dbReference type="Proteomes" id="UP001151002"/>
    </source>
</evidence>
<dbReference type="RefSeq" id="WP_267563339.1">
    <property type="nucleotide sequence ID" value="NZ_JAPNTZ010000005.1"/>
</dbReference>
<evidence type="ECO:0000256" key="1">
    <source>
        <dbReference type="ARBA" id="ARBA00022801"/>
    </source>
</evidence>
<evidence type="ECO:0000313" key="3">
    <source>
        <dbReference type="EMBL" id="MCY1139229.1"/>
    </source>
</evidence>
<dbReference type="InterPro" id="IPR050212">
    <property type="entry name" value="Ntdp-like"/>
</dbReference>
<accession>A0ABT4AYD9</accession>
<gene>
    <name evidence="3" type="ORF">OWR29_14615</name>
</gene>
<protein>
    <submittedName>
        <fullName evidence="3">DUF402 domain-containing protein</fullName>
    </submittedName>
</protein>
<feature type="domain" description="DUF402" evidence="2">
    <location>
        <begin position="57"/>
        <end position="177"/>
    </location>
</feature>
<reference evidence="3" key="1">
    <citation type="submission" date="2022-11" db="EMBL/GenBank/DDBJ databases">
        <authorList>
            <person name="Somphong A."/>
            <person name="Phongsopitanun W."/>
        </authorList>
    </citation>
    <scope>NUCLEOTIDE SEQUENCE</scope>
    <source>
        <strain evidence="3">Pm04-4</strain>
    </source>
</reference>
<dbReference type="Proteomes" id="UP001151002">
    <property type="component" value="Unassembled WGS sequence"/>
</dbReference>
<organism evidence="3 4">
    <name type="scientific">Paractinoplanes pyxinae</name>
    <dbReference type="NCBI Taxonomy" id="2997416"/>
    <lineage>
        <taxon>Bacteria</taxon>
        <taxon>Bacillati</taxon>
        <taxon>Actinomycetota</taxon>
        <taxon>Actinomycetes</taxon>
        <taxon>Micromonosporales</taxon>
        <taxon>Micromonosporaceae</taxon>
        <taxon>Paractinoplanes</taxon>
    </lineage>
</organism>
<dbReference type="PANTHER" id="PTHR39159:SF1">
    <property type="entry name" value="UPF0374 PROTEIN YGAC"/>
    <property type="match status" value="1"/>
</dbReference>